<feature type="transmembrane region" description="Helical" evidence="1">
    <location>
        <begin position="24"/>
        <end position="42"/>
    </location>
</feature>
<accession>A0A544TM78</accession>
<dbReference type="EMBL" id="VDGG01000002">
    <property type="protein sequence ID" value="TQR18538.1"/>
    <property type="molecule type" value="Genomic_DNA"/>
</dbReference>
<protein>
    <submittedName>
        <fullName evidence="2">DUF4652 domain-containing protein</fullName>
    </submittedName>
</protein>
<name>A0A544TM78_9BACI</name>
<proteinExistence type="predicted"/>
<dbReference type="AlphaFoldDB" id="A0A544TM78"/>
<keyword evidence="1" id="KW-1133">Transmembrane helix</keyword>
<dbReference type="InterPro" id="IPR028102">
    <property type="entry name" value="DUF4652"/>
</dbReference>
<dbReference type="Gene3D" id="2.40.128.660">
    <property type="entry name" value="Uncharacterised protein PF15525, DUF4652"/>
    <property type="match status" value="1"/>
</dbReference>
<keyword evidence="1" id="KW-0812">Transmembrane</keyword>
<dbReference type="OrthoDB" id="2882585at2"/>
<reference evidence="2 3" key="1">
    <citation type="submission" date="2019-05" db="EMBL/GenBank/DDBJ databases">
        <title>Psychrobacillus vulpis sp. nov., a new species isolated from feces of a red fox that inhabits in The Tablas de Daimiel Natural Park, Albacete, Spain.</title>
        <authorList>
            <person name="Rodriguez M."/>
            <person name="Reina J.C."/>
            <person name="Bejar V."/>
            <person name="Llamas I."/>
        </authorList>
    </citation>
    <scope>NUCLEOTIDE SEQUENCE [LARGE SCALE GENOMIC DNA]</scope>
    <source>
        <strain evidence="2 3">NHI-2</strain>
    </source>
</reference>
<sequence length="220" mass="25117">MSGGYLSMNETTQLLKRKIRNKTILAFFSLLAISIFITPSVFSKEKENTPSQFQAKVEKNYEANFHSEWKKSLDGSQQATIEGKGESALEEGEAVIVIENIKSKKTTIYKLKNNELSQYTPKYIEWIDENRLFVIIGYAYGTVTTGGKLYELNIKDNSVTPVIEDLLENEEIMAVKVNKNDTFTYKKHVYDSDNYDYSESHVEEISIPLPKSKGAMVRNK</sequence>
<evidence type="ECO:0000313" key="3">
    <source>
        <dbReference type="Proteomes" id="UP000318937"/>
    </source>
</evidence>
<evidence type="ECO:0000256" key="1">
    <source>
        <dbReference type="SAM" id="Phobius"/>
    </source>
</evidence>
<keyword evidence="1" id="KW-0472">Membrane</keyword>
<comment type="caution">
    <text evidence="2">The sequence shown here is derived from an EMBL/GenBank/DDBJ whole genome shotgun (WGS) entry which is preliminary data.</text>
</comment>
<dbReference type="Proteomes" id="UP000318937">
    <property type="component" value="Unassembled WGS sequence"/>
</dbReference>
<dbReference type="Pfam" id="PF15525">
    <property type="entry name" value="DUF4652"/>
    <property type="match status" value="1"/>
</dbReference>
<gene>
    <name evidence="2" type="ORF">FG383_01420</name>
</gene>
<organism evidence="2 3">
    <name type="scientific">Psychrobacillus soli</name>
    <dbReference type="NCBI Taxonomy" id="1543965"/>
    <lineage>
        <taxon>Bacteria</taxon>
        <taxon>Bacillati</taxon>
        <taxon>Bacillota</taxon>
        <taxon>Bacilli</taxon>
        <taxon>Bacillales</taxon>
        <taxon>Bacillaceae</taxon>
        <taxon>Psychrobacillus</taxon>
    </lineage>
</organism>
<keyword evidence="3" id="KW-1185">Reference proteome</keyword>
<evidence type="ECO:0000313" key="2">
    <source>
        <dbReference type="EMBL" id="TQR18538.1"/>
    </source>
</evidence>